<evidence type="ECO:0000313" key="3">
    <source>
        <dbReference type="Proteomes" id="UP000195273"/>
    </source>
</evidence>
<keyword evidence="2" id="KW-0808">Transferase</keyword>
<dbReference type="GO" id="GO:0016301">
    <property type="term" value="F:kinase activity"/>
    <property type="evidence" value="ECO:0007669"/>
    <property type="project" value="UniProtKB-KW"/>
</dbReference>
<protein>
    <submittedName>
        <fullName evidence="2">Polyphosphate kinase</fullName>
    </submittedName>
</protein>
<dbReference type="Pfam" id="PF06226">
    <property type="entry name" value="DUF1007"/>
    <property type="match status" value="1"/>
</dbReference>
<keyword evidence="3" id="KW-1185">Reference proteome</keyword>
<dbReference type="Proteomes" id="UP000195273">
    <property type="component" value="Chromosome"/>
</dbReference>
<organism evidence="2 3">
    <name type="scientific">Yoonia vestfoldensis</name>
    <dbReference type="NCBI Taxonomy" id="245188"/>
    <lineage>
        <taxon>Bacteria</taxon>
        <taxon>Pseudomonadati</taxon>
        <taxon>Pseudomonadota</taxon>
        <taxon>Alphaproteobacteria</taxon>
        <taxon>Rhodobacterales</taxon>
        <taxon>Paracoccaceae</taxon>
        <taxon>Yoonia</taxon>
    </lineage>
</organism>
<dbReference type="AlphaFoldDB" id="A0A1Y0ED42"/>
<sequence>MLRKLSLIGLLLPAPALAHPHVFVQVEMAVAFDAQGGVAVRLDWVYDAYFSMLVTADLGIDIDGDLQLTPDEQALLDAQVAAWPADFDGDLEVAQGDTILPLAPKRDHAMVYENGIIRETHLRPVAQLADRAAPLTILPYDPSYYVAYTLAGPVSVTGRDDCTVDIIPANLDAAYTLVEELLYGRPASDVGPDEDFPEVGRSFADKVVVTCAGLL</sequence>
<proteinExistence type="predicted"/>
<gene>
    <name evidence="2" type="ORF">LOKVESSMR4R_02110</name>
</gene>
<dbReference type="EMBL" id="CP021431">
    <property type="protein sequence ID" value="ARU01418.1"/>
    <property type="molecule type" value="Genomic_DNA"/>
</dbReference>
<dbReference type="InterPro" id="IPR010412">
    <property type="entry name" value="DUF1007"/>
</dbReference>
<dbReference type="STRING" id="1122181.GCA_000382265_02032"/>
<feature type="chain" id="PRO_5013208509" evidence="1">
    <location>
        <begin position="19"/>
        <end position="215"/>
    </location>
</feature>
<evidence type="ECO:0000256" key="1">
    <source>
        <dbReference type="SAM" id="SignalP"/>
    </source>
</evidence>
<name>A0A1Y0ED42_9RHOB</name>
<dbReference type="KEGG" id="lvs:LOKVESSMR4R_02110"/>
<dbReference type="OrthoDB" id="1679673at2"/>
<keyword evidence="2" id="KW-0418">Kinase</keyword>
<accession>A0A1Y0ED42</accession>
<evidence type="ECO:0000313" key="2">
    <source>
        <dbReference type="EMBL" id="ARU01418.1"/>
    </source>
</evidence>
<keyword evidence="1" id="KW-0732">Signal</keyword>
<feature type="signal peptide" evidence="1">
    <location>
        <begin position="1"/>
        <end position="18"/>
    </location>
</feature>
<reference evidence="2 3" key="1">
    <citation type="submission" date="2017-05" db="EMBL/GenBank/DDBJ databases">
        <title>Genome Sequence of Loktanella vestfoldensis Strain SMR4r Isolated from a Culture of the Diatom Skeletonema marinoi.</title>
        <authorList>
            <person name="Topel M."/>
            <person name="Pinder M.I.M."/>
            <person name="Johansson O.N."/>
            <person name="Kourtchenko O."/>
            <person name="Godhe A."/>
            <person name="Clarke A.K."/>
        </authorList>
    </citation>
    <scope>NUCLEOTIDE SEQUENCE [LARGE SCALE GENOMIC DNA]</scope>
    <source>
        <strain evidence="2 3">SMR4r</strain>
    </source>
</reference>